<reference evidence="2" key="1">
    <citation type="journal article" date="2019" name="Int. J. Syst. Evol. Microbiol.">
        <title>The Global Catalogue of Microorganisms (GCM) 10K type strain sequencing project: providing services to taxonomists for standard genome sequencing and annotation.</title>
        <authorList>
            <consortium name="The Broad Institute Genomics Platform"/>
            <consortium name="The Broad Institute Genome Sequencing Center for Infectious Disease"/>
            <person name="Wu L."/>
            <person name="Ma J."/>
        </authorList>
    </citation>
    <scope>NUCLEOTIDE SEQUENCE [LARGE SCALE GENOMIC DNA]</scope>
    <source>
        <strain evidence="2">CGMCC 1.3240</strain>
    </source>
</reference>
<evidence type="ECO:0000313" key="1">
    <source>
        <dbReference type="EMBL" id="MFC5649396.1"/>
    </source>
</evidence>
<dbReference type="EMBL" id="JBHSOW010000032">
    <property type="protein sequence ID" value="MFC5649396.1"/>
    <property type="molecule type" value="Genomic_DNA"/>
</dbReference>
<evidence type="ECO:0008006" key="3">
    <source>
        <dbReference type="Google" id="ProtNLM"/>
    </source>
</evidence>
<dbReference type="Proteomes" id="UP001596047">
    <property type="component" value="Unassembled WGS sequence"/>
</dbReference>
<gene>
    <name evidence="1" type="ORF">ACFPYJ_09680</name>
</gene>
<comment type="caution">
    <text evidence="1">The sequence shown here is derived from an EMBL/GenBank/DDBJ whole genome shotgun (WGS) entry which is preliminary data.</text>
</comment>
<protein>
    <recommendedName>
        <fullName evidence="3">DUF4432 family protein</fullName>
    </recommendedName>
</protein>
<dbReference type="RefSeq" id="WP_379187903.1">
    <property type="nucleotide sequence ID" value="NZ_JBHSOW010000032.1"/>
</dbReference>
<accession>A0ABW0VZ41</accession>
<sequence length="305" mass="33804">MPNKRQGTFEITSEQLTVEIGICGEPGQYAGPRFDWTGFVHQVKLNKGGHTFCVPESFIPGEGTGGAGLCNEFISDLPVGYDEAKPGGQFPKIGIGKLTRLDERGYINGTAYPVEPCPIKIESGEDFARFIAEPVICNGYAFAYEKTLSVQGTELKIEYKLSNIGDKPIHTLEYVHNFVAIDGNSIGPGCQLRLPLEIANRPGYEPSPILTKDIRTAGDRIEWDAVTGTFYAQYRAADGTVPFYWELTDERSGAGMREKGSEPVWHYSLWGQSHVVSLEAFVRVDVLPGGTKSWSRTYEFFELER</sequence>
<evidence type="ECO:0000313" key="2">
    <source>
        <dbReference type="Proteomes" id="UP001596047"/>
    </source>
</evidence>
<organism evidence="1 2">
    <name type="scientific">Paenibacillus solisilvae</name>
    <dbReference type="NCBI Taxonomy" id="2486751"/>
    <lineage>
        <taxon>Bacteria</taxon>
        <taxon>Bacillati</taxon>
        <taxon>Bacillota</taxon>
        <taxon>Bacilli</taxon>
        <taxon>Bacillales</taxon>
        <taxon>Paenibacillaceae</taxon>
        <taxon>Paenibacillus</taxon>
    </lineage>
</organism>
<name>A0ABW0VZ41_9BACL</name>
<keyword evidence="2" id="KW-1185">Reference proteome</keyword>
<proteinExistence type="predicted"/>